<reference evidence="2" key="1">
    <citation type="submission" date="2021-02" db="EMBL/GenBank/DDBJ databases">
        <authorList>
            <person name="Nowell W R."/>
        </authorList>
    </citation>
    <scope>NUCLEOTIDE SEQUENCE</scope>
</reference>
<feature type="non-terminal residue" evidence="2">
    <location>
        <position position="1"/>
    </location>
</feature>
<name>A0A814XLV8_9BILA</name>
<accession>A0A814XLV8</accession>
<proteinExistence type="predicted"/>
<dbReference type="Proteomes" id="UP000663882">
    <property type="component" value="Unassembled WGS sequence"/>
</dbReference>
<evidence type="ECO:0000313" key="2">
    <source>
        <dbReference type="EMBL" id="CAF1218741.1"/>
    </source>
</evidence>
<sequence length="115" mass="13544">IEQAKRLFIARYKYLESKKKLIELKERSLCKKSTKSMISTSSTTMSTTTSTIAPMIMDEKTYQQQQRKDQQESVTDSMITLIIQAEDTIYEYQQLFHEEMRQLFVNEQNENKGST</sequence>
<dbReference type="EMBL" id="CAJNOO010001946">
    <property type="protein sequence ID" value="CAF1218741.1"/>
    <property type="molecule type" value="Genomic_DNA"/>
</dbReference>
<protein>
    <submittedName>
        <fullName evidence="2">Uncharacterized protein</fullName>
    </submittedName>
</protein>
<feature type="region of interest" description="Disordered" evidence="1">
    <location>
        <begin position="35"/>
        <end position="54"/>
    </location>
</feature>
<gene>
    <name evidence="2" type="ORF">RFH988_LOCUS25524</name>
</gene>
<evidence type="ECO:0000256" key="1">
    <source>
        <dbReference type="SAM" id="MobiDB-lite"/>
    </source>
</evidence>
<evidence type="ECO:0000313" key="3">
    <source>
        <dbReference type="Proteomes" id="UP000663882"/>
    </source>
</evidence>
<dbReference type="AlphaFoldDB" id="A0A814XLV8"/>
<organism evidence="2 3">
    <name type="scientific">Rotaria sordida</name>
    <dbReference type="NCBI Taxonomy" id="392033"/>
    <lineage>
        <taxon>Eukaryota</taxon>
        <taxon>Metazoa</taxon>
        <taxon>Spiralia</taxon>
        <taxon>Gnathifera</taxon>
        <taxon>Rotifera</taxon>
        <taxon>Eurotatoria</taxon>
        <taxon>Bdelloidea</taxon>
        <taxon>Philodinida</taxon>
        <taxon>Philodinidae</taxon>
        <taxon>Rotaria</taxon>
    </lineage>
</organism>
<comment type="caution">
    <text evidence="2">The sequence shown here is derived from an EMBL/GenBank/DDBJ whole genome shotgun (WGS) entry which is preliminary data.</text>
</comment>
<feature type="compositionally biased region" description="Low complexity" evidence="1">
    <location>
        <begin position="35"/>
        <end position="52"/>
    </location>
</feature>